<dbReference type="InterPro" id="IPR056024">
    <property type="entry name" value="DUF7605"/>
</dbReference>
<proteinExistence type="predicted"/>
<evidence type="ECO:0000313" key="5">
    <source>
        <dbReference type="EMBL" id="GJE84682.1"/>
    </source>
</evidence>
<dbReference type="Pfam" id="PF00350">
    <property type="entry name" value="Dynamin_N"/>
    <property type="match status" value="1"/>
</dbReference>
<comment type="caution">
    <text evidence="5">The sequence shown here is derived from an EMBL/GenBank/DDBJ whole genome shotgun (WGS) entry which is preliminary data.</text>
</comment>
<feature type="domain" description="DUF7605" evidence="4">
    <location>
        <begin position="990"/>
        <end position="1152"/>
    </location>
</feature>
<evidence type="ECO:0000256" key="2">
    <source>
        <dbReference type="SAM" id="MobiDB-lite"/>
    </source>
</evidence>
<gene>
    <name evidence="5" type="ORF">PsYK624_007580</name>
</gene>
<keyword evidence="6" id="KW-1185">Reference proteome</keyword>
<feature type="compositionally biased region" description="Acidic residues" evidence="2">
    <location>
        <begin position="673"/>
        <end position="689"/>
    </location>
</feature>
<dbReference type="EMBL" id="BPQB01000001">
    <property type="protein sequence ID" value="GJE84682.1"/>
    <property type="molecule type" value="Genomic_DNA"/>
</dbReference>
<name>A0A9P3FX25_9APHY</name>
<evidence type="ECO:0000259" key="3">
    <source>
        <dbReference type="Pfam" id="PF00350"/>
    </source>
</evidence>
<evidence type="ECO:0000259" key="4">
    <source>
        <dbReference type="Pfam" id="PF24564"/>
    </source>
</evidence>
<feature type="compositionally biased region" description="Basic and acidic residues" evidence="2">
    <location>
        <begin position="380"/>
        <end position="389"/>
    </location>
</feature>
<dbReference type="Gene3D" id="3.40.50.300">
    <property type="entry name" value="P-loop containing nucleotide triphosphate hydrolases"/>
    <property type="match status" value="2"/>
</dbReference>
<dbReference type="PANTHER" id="PTHR36681">
    <property type="entry name" value="NUCLEAR GTPASE, GERMINAL CENTER-ASSOCIATED, TANDEM DUPLICATE 3"/>
    <property type="match status" value="1"/>
</dbReference>
<feature type="compositionally biased region" description="Basic and acidic residues" evidence="2">
    <location>
        <begin position="331"/>
        <end position="369"/>
    </location>
</feature>
<dbReference type="InterPro" id="IPR045063">
    <property type="entry name" value="Dynamin_N"/>
</dbReference>
<dbReference type="InterPro" id="IPR027417">
    <property type="entry name" value="P-loop_NTPase"/>
</dbReference>
<feature type="region of interest" description="Disordered" evidence="2">
    <location>
        <begin position="565"/>
        <end position="703"/>
    </location>
</feature>
<feature type="region of interest" description="Disordered" evidence="2">
    <location>
        <begin position="331"/>
        <end position="393"/>
    </location>
</feature>
<dbReference type="AlphaFoldDB" id="A0A9P3FX25"/>
<evidence type="ECO:0000256" key="1">
    <source>
        <dbReference type="SAM" id="Coils"/>
    </source>
</evidence>
<dbReference type="Pfam" id="PF24564">
    <property type="entry name" value="DUF7605"/>
    <property type="match status" value="1"/>
</dbReference>
<keyword evidence="1" id="KW-0175">Coiled coil</keyword>
<protein>
    <submittedName>
        <fullName evidence="5">Nuclear GTPase SLIP-GC</fullName>
    </submittedName>
</protein>
<organism evidence="5 6">
    <name type="scientific">Phanerochaete sordida</name>
    <dbReference type="NCBI Taxonomy" id="48140"/>
    <lineage>
        <taxon>Eukaryota</taxon>
        <taxon>Fungi</taxon>
        <taxon>Dikarya</taxon>
        <taxon>Basidiomycota</taxon>
        <taxon>Agaricomycotina</taxon>
        <taxon>Agaricomycetes</taxon>
        <taxon>Polyporales</taxon>
        <taxon>Phanerochaetaceae</taxon>
        <taxon>Phanerochaete</taxon>
    </lineage>
</organism>
<accession>A0A9P3FX25</accession>
<evidence type="ECO:0000313" key="6">
    <source>
        <dbReference type="Proteomes" id="UP000703269"/>
    </source>
</evidence>
<feature type="compositionally biased region" description="Acidic residues" evidence="2">
    <location>
        <begin position="653"/>
        <end position="665"/>
    </location>
</feature>
<sequence length="1246" mass="137890">MNHKENLMGNRPPNNVRYVKPEPQEPVLAPPPTHNQAYMGMLGDVKPIVKAEPVSDAARYYIERGMPVPSYIQGASVAPLAAAQGPMPTVGPSFTGVQQPLPSQDAYAPQPAPAPQQVFFKKHDSVDDIQYAPEDALKEGLGMVKTLQANIKKLEFGSKLRKDVWMREIESLTAQGAPTTMIAVCGATGAGKSSILNAILDDNIVPTSGMRACTAVVTEISYHPKKTIEGDVSFLSEAEWRAELAVLLDDLVDEDGNLKRSTDLRSDAGVAWQKVHAVYPSISQEQLVRMTVDQIIGKDLTIAGMLGKTHHISANDSKTFGEQIAKYIDSKDQKRDGKKKDKKGDKDKAKEKEKEKGKSLIEKMREQNRAKNASLGLGGSKDKDKKKDDDAEGPAFWPLIRQVRVKCNARALSTGAILVDLPGVADANAARNNIAKDYMKKCDCIWILAPITRAVDDKTARDLMGDAFKMQLMNGNYDDNAITFIATKCDDISCSEVIRALKLEDDPELEAIEDEIDRCQNEMDEWKDKKQEAEAAAKEMDQTLKQLRPMLAEYEEHLKALKDGASFTPKLTGSGKAKKAHKKADDSDDDAEMSNASDDSSTKRGKKRKAGGDGKRKAKRRKSDTFDDDDDFIVDDDEDLAFSDTESEKGSEDGGDGPADSEWDEASNASKDDNDEGDDEDKEEEEVTEEGLQAKIDEHKDAIKQGRTELSEFRRLRKEATDAIASLKKREHKAQREKNAFCSRKRSEFSRDVLKQDFRTGLKDLDDAAAEQRDPDAFDPTVNLRDYDAIDLPVFTCSARDYVRIKGQVKGDGDPTCFTKPEDTGVPALQEWCHALTVSSRERAARTFLAHLKAFSTQVKTYVAGIGDVTVADREALREKWESSPVDDDDDDDEMDMGFYGGMWPDSDPYGSEDDFTINGLARLANPGMGGMYSMRKNPPKVDRFGELIGITPRLGKDFASVVDNCVKELQARFREGLEEKCRLGAINASTAAVDTSDTFAASMHWATYRATLRRHGSWRQDLNVELSNPFTRQIASTWSRVFEADLFASFEHATNEAIARVLKEVEESAAPGLKERARGQAELALEEAKVALHKTIDSVRETINDEQKEISRCLAPHVQDQLVDGYDEAMLERGRGSVARQKIVFHNYVSKIKDEIFDGAADVILARLAKAAESVGKVLDNALGDLAEKIEVSVAVLWEGTRDDPAQVKARAEVVECVTDILREIELWQTAAQLRVPKAEVRGFA</sequence>
<feature type="coiled-coil region" evidence="1">
    <location>
        <begin position="509"/>
        <end position="543"/>
    </location>
</feature>
<dbReference type="Proteomes" id="UP000703269">
    <property type="component" value="Unassembled WGS sequence"/>
</dbReference>
<feature type="domain" description="Dynamin N-terminal" evidence="3">
    <location>
        <begin position="182"/>
        <end position="463"/>
    </location>
</feature>
<dbReference type="SUPFAM" id="SSF52540">
    <property type="entry name" value="P-loop containing nucleoside triphosphate hydrolases"/>
    <property type="match status" value="1"/>
</dbReference>
<feature type="compositionally biased region" description="Acidic residues" evidence="2">
    <location>
        <begin position="626"/>
        <end position="641"/>
    </location>
</feature>
<dbReference type="OrthoDB" id="3598281at2759"/>
<dbReference type="PANTHER" id="PTHR36681:SF3">
    <property type="entry name" value="NUCLEAR GTPASE, GERMINAL CENTER-ASSOCIATED, TANDEM DUPLICATE 3"/>
    <property type="match status" value="1"/>
</dbReference>
<reference evidence="5 6" key="1">
    <citation type="submission" date="2021-08" db="EMBL/GenBank/DDBJ databases">
        <title>Draft Genome Sequence of Phanerochaete sordida strain YK-624.</title>
        <authorList>
            <person name="Mori T."/>
            <person name="Dohra H."/>
            <person name="Suzuki T."/>
            <person name="Kawagishi H."/>
            <person name="Hirai H."/>
        </authorList>
    </citation>
    <scope>NUCLEOTIDE SEQUENCE [LARGE SCALE GENOMIC DNA]</scope>
    <source>
        <strain evidence="5 6">YK-624</strain>
    </source>
</reference>